<reference evidence="1" key="1">
    <citation type="submission" date="2014-09" db="EMBL/GenBank/DDBJ databases">
        <authorList>
            <person name="Magalhaes I.L.F."/>
            <person name="Oliveira U."/>
            <person name="Santos F.R."/>
            <person name="Vidigal T.H.D.A."/>
            <person name="Brescovit A.D."/>
            <person name="Santos A.J."/>
        </authorList>
    </citation>
    <scope>NUCLEOTIDE SEQUENCE</scope>
    <source>
        <tissue evidence="1">Shoot tissue taken approximately 20 cm above the soil surface</tissue>
    </source>
</reference>
<proteinExistence type="predicted"/>
<dbReference type="AlphaFoldDB" id="A0A0A9HF64"/>
<dbReference type="EMBL" id="GBRH01164415">
    <property type="protein sequence ID" value="JAE33481.1"/>
    <property type="molecule type" value="Transcribed_RNA"/>
</dbReference>
<reference evidence="1" key="2">
    <citation type="journal article" date="2015" name="Data Brief">
        <title>Shoot transcriptome of the giant reed, Arundo donax.</title>
        <authorList>
            <person name="Barrero R.A."/>
            <person name="Guerrero F.D."/>
            <person name="Moolhuijzen P."/>
            <person name="Goolsby J.A."/>
            <person name="Tidwell J."/>
            <person name="Bellgard S.E."/>
            <person name="Bellgard M.I."/>
        </authorList>
    </citation>
    <scope>NUCLEOTIDE SEQUENCE</scope>
    <source>
        <tissue evidence="1">Shoot tissue taken approximately 20 cm above the soil surface</tissue>
    </source>
</reference>
<organism evidence="1">
    <name type="scientific">Arundo donax</name>
    <name type="common">Giant reed</name>
    <name type="synonym">Donax arundinaceus</name>
    <dbReference type="NCBI Taxonomy" id="35708"/>
    <lineage>
        <taxon>Eukaryota</taxon>
        <taxon>Viridiplantae</taxon>
        <taxon>Streptophyta</taxon>
        <taxon>Embryophyta</taxon>
        <taxon>Tracheophyta</taxon>
        <taxon>Spermatophyta</taxon>
        <taxon>Magnoliopsida</taxon>
        <taxon>Liliopsida</taxon>
        <taxon>Poales</taxon>
        <taxon>Poaceae</taxon>
        <taxon>PACMAD clade</taxon>
        <taxon>Arundinoideae</taxon>
        <taxon>Arundineae</taxon>
        <taxon>Arundo</taxon>
    </lineage>
</organism>
<protein>
    <submittedName>
        <fullName evidence="1">Uncharacterized protein</fullName>
    </submittedName>
</protein>
<name>A0A0A9HF64_ARUDO</name>
<evidence type="ECO:0000313" key="1">
    <source>
        <dbReference type="EMBL" id="JAE33481.1"/>
    </source>
</evidence>
<sequence length="38" mass="4440">MATKHITYISQSLLVLYRNGKLRETLTRQDNFQENGSI</sequence>
<accession>A0A0A9HF64</accession>